<evidence type="ECO:0000259" key="7">
    <source>
        <dbReference type="Pfam" id="PF00155"/>
    </source>
</evidence>
<evidence type="ECO:0000256" key="2">
    <source>
        <dbReference type="ARBA" id="ARBA00007441"/>
    </source>
</evidence>
<dbReference type="EC" id="2.6.1.39" evidence="8"/>
<dbReference type="InterPro" id="IPR015424">
    <property type="entry name" value="PyrdxlP-dep_Trfase"/>
</dbReference>
<dbReference type="EC" id="2.6.1.1" evidence="8"/>
<name>A0A2X3BRB3_9HELI</name>
<dbReference type="GO" id="GO:1901605">
    <property type="term" value="P:alpha-amino acid metabolic process"/>
    <property type="evidence" value="ECO:0007669"/>
    <property type="project" value="TreeGrafter"/>
</dbReference>
<evidence type="ECO:0000256" key="4">
    <source>
        <dbReference type="ARBA" id="ARBA00022576"/>
    </source>
</evidence>
<keyword evidence="6" id="KW-0663">Pyridoxal phosphate</keyword>
<dbReference type="InterPro" id="IPR015421">
    <property type="entry name" value="PyrdxlP-dep_Trfase_major"/>
</dbReference>
<evidence type="ECO:0000256" key="5">
    <source>
        <dbReference type="ARBA" id="ARBA00022679"/>
    </source>
</evidence>
<dbReference type="GO" id="GO:0030170">
    <property type="term" value="F:pyridoxal phosphate binding"/>
    <property type="evidence" value="ECO:0007669"/>
    <property type="project" value="InterPro"/>
</dbReference>
<dbReference type="InterPro" id="IPR015422">
    <property type="entry name" value="PyrdxlP-dep_Trfase_small"/>
</dbReference>
<gene>
    <name evidence="8" type="primary">aspB</name>
    <name evidence="8" type="ORF">NCTC13102_01140</name>
</gene>
<organism evidence="8 9">
    <name type="scientific">Helicobacter fennelliae</name>
    <dbReference type="NCBI Taxonomy" id="215"/>
    <lineage>
        <taxon>Bacteria</taxon>
        <taxon>Pseudomonadati</taxon>
        <taxon>Campylobacterota</taxon>
        <taxon>Epsilonproteobacteria</taxon>
        <taxon>Campylobacterales</taxon>
        <taxon>Helicobacteraceae</taxon>
        <taxon>Helicobacter</taxon>
    </lineage>
</organism>
<comment type="cofactor">
    <cofactor evidence="1">
        <name>pyridoxal 5'-phosphate</name>
        <dbReference type="ChEBI" id="CHEBI:597326"/>
    </cofactor>
</comment>
<protein>
    <submittedName>
        <fullName evidence="8">Aspartate aminotransferase</fullName>
        <ecNumber evidence="8">2.6.1.1</ecNumber>
        <ecNumber evidence="8">2.6.1.39</ecNumber>
    </submittedName>
</protein>
<dbReference type="Proteomes" id="UP000250166">
    <property type="component" value="Unassembled WGS sequence"/>
</dbReference>
<dbReference type="GO" id="GO:0047536">
    <property type="term" value="F:2-aminoadipate transaminase activity"/>
    <property type="evidence" value="ECO:0007669"/>
    <property type="project" value="UniProtKB-EC"/>
</dbReference>
<evidence type="ECO:0000256" key="1">
    <source>
        <dbReference type="ARBA" id="ARBA00001933"/>
    </source>
</evidence>
<evidence type="ECO:0000256" key="3">
    <source>
        <dbReference type="ARBA" id="ARBA00011738"/>
    </source>
</evidence>
<accession>A0A2X3BRB3</accession>
<reference evidence="8 9" key="1">
    <citation type="submission" date="2018-06" db="EMBL/GenBank/DDBJ databases">
        <authorList>
            <consortium name="Pathogen Informatics"/>
            <person name="Doyle S."/>
        </authorList>
    </citation>
    <scope>NUCLEOTIDE SEQUENCE [LARGE SCALE GENOMIC DNA]</scope>
    <source>
        <strain evidence="8 9">NCTC13102</strain>
    </source>
</reference>
<evidence type="ECO:0000313" key="8">
    <source>
        <dbReference type="EMBL" id="SQB98675.1"/>
    </source>
</evidence>
<dbReference type="EMBL" id="UAWL01000006">
    <property type="protein sequence ID" value="SQB98675.1"/>
    <property type="molecule type" value="Genomic_DNA"/>
</dbReference>
<evidence type="ECO:0000313" key="9">
    <source>
        <dbReference type="Proteomes" id="UP000250166"/>
    </source>
</evidence>
<dbReference type="RefSeq" id="WP_023949377.1">
    <property type="nucleotide sequence ID" value="NZ_JAERIV010000004.1"/>
</dbReference>
<comment type="subunit">
    <text evidence="3">Homodimer.</text>
</comment>
<dbReference type="SUPFAM" id="SSF53383">
    <property type="entry name" value="PLP-dependent transferases"/>
    <property type="match status" value="1"/>
</dbReference>
<feature type="domain" description="Aminotransferase class I/classII large" evidence="7">
    <location>
        <begin position="58"/>
        <end position="378"/>
    </location>
</feature>
<sequence>MDYHHFYSHIAKSARPSPVREILKILDKENMISFAGGMPDPNVFPIEEFAQGSEVLKTKGAQILQYSITEGNPQLREFIASWSAPRMGGAVSNDQIMITSGSQQIIDLLCWSIIDPQDIVITEDPTYLAALNVFSNHQVQIQTVDTDKHGIKIDDLESTLQTLKKNGKSPKLLYSIVNFQNPSGIVISEERRQKIAKLADEYDFLILEDDPYGYLRYEGEHLHSIYSYNNNRVIYAGSFSKILSPAVRIGWAIGAKEIIRQMIIFKQSVDICPSAITQELVLEYCKKGYLESHLPKILALYKAKRDVMQQSFESDLAPLKVKWNTPKGGFFFWLDLEDTHINADTLTQKALQNNLAVIPAKPFCVNQNNSVRFIRCNFSYPSTEIIQEGSRRIAQSIQELLC</sequence>
<dbReference type="InterPro" id="IPR050859">
    <property type="entry name" value="Class-I_PLP-dep_aminotransf"/>
</dbReference>
<evidence type="ECO:0000256" key="6">
    <source>
        <dbReference type="ARBA" id="ARBA00022898"/>
    </source>
</evidence>
<dbReference type="Gene3D" id="3.40.640.10">
    <property type="entry name" value="Type I PLP-dependent aspartate aminotransferase-like (Major domain)"/>
    <property type="match status" value="1"/>
</dbReference>
<comment type="similarity">
    <text evidence="2">Belongs to the class-I pyridoxal-phosphate-dependent aminotransferase family.</text>
</comment>
<dbReference type="InterPro" id="IPR004839">
    <property type="entry name" value="Aminotransferase_I/II_large"/>
</dbReference>
<keyword evidence="4 8" id="KW-0032">Aminotransferase</keyword>
<dbReference type="Pfam" id="PF00155">
    <property type="entry name" value="Aminotran_1_2"/>
    <property type="match status" value="1"/>
</dbReference>
<dbReference type="CDD" id="cd00609">
    <property type="entry name" value="AAT_like"/>
    <property type="match status" value="1"/>
</dbReference>
<dbReference type="AlphaFoldDB" id="A0A2X3BRB3"/>
<dbReference type="Gene3D" id="3.90.1150.10">
    <property type="entry name" value="Aspartate Aminotransferase, domain 1"/>
    <property type="match status" value="1"/>
</dbReference>
<proteinExistence type="inferred from homology"/>
<dbReference type="GO" id="GO:0004069">
    <property type="term" value="F:L-aspartate:2-oxoglutarate aminotransferase activity"/>
    <property type="evidence" value="ECO:0007669"/>
    <property type="project" value="UniProtKB-EC"/>
</dbReference>
<dbReference type="FunFam" id="3.40.640.10:FF:000053">
    <property type="entry name" value="Aminotransferase, class I"/>
    <property type="match status" value="1"/>
</dbReference>
<dbReference type="PANTHER" id="PTHR42790:SF19">
    <property type="entry name" value="KYNURENINE_ALPHA-AMINOADIPATE AMINOTRANSFERASE, MITOCHONDRIAL"/>
    <property type="match status" value="1"/>
</dbReference>
<dbReference type="PANTHER" id="PTHR42790">
    <property type="entry name" value="AMINOTRANSFERASE"/>
    <property type="match status" value="1"/>
</dbReference>
<keyword evidence="5 8" id="KW-0808">Transferase</keyword>